<name>A0A6M3WW56_9FLOR</name>
<dbReference type="AlphaFoldDB" id="A0A6M3WW56"/>
<dbReference type="CDD" id="cd01425">
    <property type="entry name" value="RPS2"/>
    <property type="match status" value="1"/>
</dbReference>
<dbReference type="InterPro" id="IPR001865">
    <property type="entry name" value="Ribosomal_uS2"/>
</dbReference>
<evidence type="ECO:0000256" key="1">
    <source>
        <dbReference type="ARBA" id="ARBA00006242"/>
    </source>
</evidence>
<dbReference type="GO" id="GO:0003735">
    <property type="term" value="F:structural constituent of ribosome"/>
    <property type="evidence" value="ECO:0007669"/>
    <property type="project" value="InterPro"/>
</dbReference>
<dbReference type="PANTHER" id="PTHR12534">
    <property type="entry name" value="30S RIBOSOMAL PROTEIN S2 PROKARYOTIC AND ORGANELLAR"/>
    <property type="match status" value="1"/>
</dbReference>
<gene>
    <name evidence="4 6" type="primary">rps2</name>
</gene>
<geneLocation type="chloroplast" evidence="6"/>
<dbReference type="InterPro" id="IPR005706">
    <property type="entry name" value="Ribosomal_uS2_bac/mit/plastid"/>
</dbReference>
<dbReference type="Pfam" id="PF00318">
    <property type="entry name" value="Ribosomal_S2"/>
    <property type="match status" value="1"/>
</dbReference>
<dbReference type="NCBIfam" id="TIGR01011">
    <property type="entry name" value="rpsB_bact"/>
    <property type="match status" value="1"/>
</dbReference>
<keyword evidence="3 4" id="KW-0687">Ribonucleoprotein</keyword>
<reference evidence="6" key="1">
    <citation type="journal article" date="2020" name="J. Phycol.">
        <title>The Organelle Genomes in the Photosynthetic Red Algal Parasite Pterocladiophila hemisphaerica (Florideophyceae, Rhodophyta) Have Elevated Substitution Rates and Extreme Gene Loss in the Plastid Genome.</title>
        <authorList>
            <person name="Preuss M."/>
            <person name="Verbruggen H."/>
            <person name="Zuccarello G.C."/>
        </authorList>
    </citation>
    <scope>NUCLEOTIDE SEQUENCE</scope>
</reference>
<dbReference type="InterPro" id="IPR018130">
    <property type="entry name" value="Ribosomal_uS2_CS"/>
</dbReference>
<dbReference type="GO" id="GO:0009507">
    <property type="term" value="C:chloroplast"/>
    <property type="evidence" value="ECO:0007669"/>
    <property type="project" value="UniProtKB-SubCell"/>
</dbReference>
<dbReference type="Gene3D" id="3.40.50.10490">
    <property type="entry name" value="Glucose-6-phosphate isomerase like protein, domain 1"/>
    <property type="match status" value="1"/>
</dbReference>
<comment type="subcellular location">
    <subcellularLocation>
        <location evidence="4">Plastid</location>
        <location evidence="4">Chloroplast</location>
    </subcellularLocation>
</comment>
<evidence type="ECO:0000256" key="5">
    <source>
        <dbReference type="RuleBase" id="RU003631"/>
    </source>
</evidence>
<organism evidence="6">
    <name type="scientific">Pterocladiophila hemisphaerica</name>
    <dbReference type="NCBI Taxonomy" id="2712948"/>
    <lineage>
        <taxon>Eukaryota</taxon>
        <taxon>Rhodophyta</taxon>
        <taxon>Florideophyceae</taxon>
        <taxon>Rhodymeniophycidae</taxon>
        <taxon>Gracilariales</taxon>
        <taxon>Pterocladiophilaceae</taxon>
        <taxon>Pterocladiophila</taxon>
    </lineage>
</organism>
<dbReference type="PANTHER" id="PTHR12534:SF1">
    <property type="entry name" value="SMALL RIBOSOMAL SUBUNIT PROTEIN US2M"/>
    <property type="match status" value="1"/>
</dbReference>
<dbReference type="PROSITE" id="PS00963">
    <property type="entry name" value="RIBOSOMAL_S2_2"/>
    <property type="match status" value="1"/>
</dbReference>
<protein>
    <recommendedName>
        <fullName evidence="4">Small ribosomal subunit protein uS2c</fullName>
    </recommendedName>
</protein>
<keyword evidence="2 4" id="KW-0689">Ribosomal protein</keyword>
<comment type="similarity">
    <text evidence="1 4 5">Belongs to the universal ribosomal protein uS2 family.</text>
</comment>
<evidence type="ECO:0000256" key="2">
    <source>
        <dbReference type="ARBA" id="ARBA00022980"/>
    </source>
</evidence>
<keyword evidence="6" id="KW-0150">Chloroplast</keyword>
<sequence length="225" mass="26070">MSFILIKNLIKKGGHIGHKIQQWNSSMLPYVYTQKNGICIIDLIQTIICYHKTCIFLQNKAAEGQNFLFIGTRKEMQSIVENTAKKSNSFYINKKWQGGLLTNWTTIQENIFFFSNNEQKMSTKVTDRNKLIYKKRTFDKYYGGIKKMRSLPHIVIMTDQKSNLGAIKECNRLKIPVVCLLDSNSYSDVIDFPIPTNDDSVQIISFFFTQFTEAIIAGRNLRKKK</sequence>
<dbReference type="PRINTS" id="PR00395">
    <property type="entry name" value="RIBOSOMALS2"/>
</dbReference>
<dbReference type="SUPFAM" id="SSF52313">
    <property type="entry name" value="Ribosomal protein S2"/>
    <property type="match status" value="1"/>
</dbReference>
<dbReference type="InterPro" id="IPR023591">
    <property type="entry name" value="Ribosomal_uS2_flav_dom_sf"/>
</dbReference>
<dbReference type="HAMAP" id="MF_00291_B">
    <property type="entry name" value="Ribosomal_uS2_B"/>
    <property type="match status" value="1"/>
</dbReference>
<dbReference type="EMBL" id="MT117918">
    <property type="protein sequence ID" value="QJH88398.1"/>
    <property type="molecule type" value="Genomic_DNA"/>
</dbReference>
<dbReference type="Gene3D" id="1.10.287.610">
    <property type="entry name" value="Helix hairpin bin"/>
    <property type="match status" value="1"/>
</dbReference>
<accession>A0A6M3WW56</accession>
<dbReference type="GO" id="GO:0005763">
    <property type="term" value="C:mitochondrial small ribosomal subunit"/>
    <property type="evidence" value="ECO:0007669"/>
    <property type="project" value="TreeGrafter"/>
</dbReference>
<evidence type="ECO:0000256" key="3">
    <source>
        <dbReference type="ARBA" id="ARBA00023274"/>
    </source>
</evidence>
<evidence type="ECO:0000256" key="4">
    <source>
        <dbReference type="HAMAP-Rule" id="MF_00291"/>
    </source>
</evidence>
<evidence type="ECO:0000313" key="6">
    <source>
        <dbReference type="EMBL" id="QJH88398.1"/>
    </source>
</evidence>
<proteinExistence type="inferred from homology"/>
<dbReference type="GO" id="GO:0006412">
    <property type="term" value="P:translation"/>
    <property type="evidence" value="ECO:0007669"/>
    <property type="project" value="UniProtKB-UniRule"/>
</dbReference>
<keyword evidence="6" id="KW-0934">Plastid</keyword>